<feature type="transmembrane region" description="Helical" evidence="1">
    <location>
        <begin position="167"/>
        <end position="188"/>
    </location>
</feature>
<organism evidence="2 3">
    <name type="scientific">Aneurinibacillus aneurinilyticus ATCC 12856</name>
    <dbReference type="NCBI Taxonomy" id="649747"/>
    <lineage>
        <taxon>Bacteria</taxon>
        <taxon>Bacillati</taxon>
        <taxon>Bacillota</taxon>
        <taxon>Bacilli</taxon>
        <taxon>Bacillales</taxon>
        <taxon>Paenibacillaceae</taxon>
        <taxon>Aneurinibacillus group</taxon>
        <taxon>Aneurinibacillus</taxon>
    </lineage>
</organism>
<comment type="caution">
    <text evidence="2">The sequence shown here is derived from an EMBL/GenBank/DDBJ whole genome shotgun (WGS) entry which is preliminary data.</text>
</comment>
<keyword evidence="1" id="KW-0472">Membrane</keyword>
<feature type="transmembrane region" description="Helical" evidence="1">
    <location>
        <begin position="194"/>
        <end position="211"/>
    </location>
</feature>
<protein>
    <submittedName>
        <fullName evidence="2">Uncharacterized protein</fullName>
    </submittedName>
</protein>
<name>U1Y716_ANEAE</name>
<dbReference type="EMBL" id="AWSJ01000320">
    <property type="protein sequence ID" value="ERI06661.1"/>
    <property type="molecule type" value="Genomic_DNA"/>
</dbReference>
<feature type="transmembrane region" description="Helical" evidence="1">
    <location>
        <begin position="63"/>
        <end position="85"/>
    </location>
</feature>
<evidence type="ECO:0000256" key="1">
    <source>
        <dbReference type="SAM" id="Phobius"/>
    </source>
</evidence>
<accession>U1Y716</accession>
<reference evidence="2 3" key="1">
    <citation type="submission" date="2013-08" db="EMBL/GenBank/DDBJ databases">
        <authorList>
            <person name="Weinstock G."/>
            <person name="Sodergren E."/>
            <person name="Wylie T."/>
            <person name="Fulton L."/>
            <person name="Fulton R."/>
            <person name="Fronick C."/>
            <person name="O'Laughlin M."/>
            <person name="Godfrey J."/>
            <person name="Miner T."/>
            <person name="Herter B."/>
            <person name="Appelbaum E."/>
            <person name="Cordes M."/>
            <person name="Lek S."/>
            <person name="Wollam A."/>
            <person name="Pepin K.H."/>
            <person name="Palsikar V.B."/>
            <person name="Mitreva M."/>
            <person name="Wilson R.K."/>
        </authorList>
    </citation>
    <scope>NUCLEOTIDE SEQUENCE [LARGE SCALE GENOMIC DNA]</scope>
    <source>
        <strain evidence="2 3">ATCC 12856</strain>
    </source>
</reference>
<feature type="transmembrane region" description="Helical" evidence="1">
    <location>
        <begin position="6"/>
        <end position="23"/>
    </location>
</feature>
<feature type="transmembrane region" description="Helical" evidence="1">
    <location>
        <begin position="138"/>
        <end position="160"/>
    </location>
</feature>
<gene>
    <name evidence="2" type="ORF">HMPREF0083_05285</name>
</gene>
<feature type="transmembrane region" description="Helical" evidence="1">
    <location>
        <begin position="92"/>
        <end position="111"/>
    </location>
</feature>
<dbReference type="eggNOG" id="COG2217">
    <property type="taxonomic scope" value="Bacteria"/>
</dbReference>
<dbReference type="PATRIC" id="fig|649747.3.peg.4756"/>
<sequence>MNMNIILWGFATALSGYFAYSILRQWLTKRKPSHLAWFIGFFFYFFSALGSTVSYFIGWEPSIYRIWYVAAASLVAFLGAGQLYFTVKPKVAHVFLVLVAIITVAMFVKVFNSPLNPEQLALNGEEIGGTALPRDARLYSPILTIPGSFALIIGSFYTFFRRHSKAGLWIGIGSLIIAMGGTLTRFGLTDILPIANSVGITLIFYGYSLAAKPTALPVNTPQAG</sequence>
<keyword evidence="1" id="KW-1133">Transmembrane helix</keyword>
<dbReference type="Proteomes" id="UP000016511">
    <property type="component" value="Unassembled WGS sequence"/>
</dbReference>
<feature type="transmembrane region" description="Helical" evidence="1">
    <location>
        <begin position="35"/>
        <end position="57"/>
    </location>
</feature>
<dbReference type="AlphaFoldDB" id="U1Y716"/>
<proteinExistence type="predicted"/>
<keyword evidence="1" id="KW-0812">Transmembrane</keyword>
<evidence type="ECO:0000313" key="2">
    <source>
        <dbReference type="EMBL" id="ERI06661.1"/>
    </source>
</evidence>
<dbReference type="HOGENOM" id="CLU_100111_0_0_9"/>
<dbReference type="STRING" id="649747.HMPREF0083_05285"/>
<evidence type="ECO:0000313" key="3">
    <source>
        <dbReference type="Proteomes" id="UP000016511"/>
    </source>
</evidence>
<keyword evidence="3" id="KW-1185">Reference proteome</keyword>